<dbReference type="Proteomes" id="UP000668572">
    <property type="component" value="Unassembled WGS sequence"/>
</dbReference>
<feature type="modified residue" description="N6-(pyridoxal phosphate)lysine" evidence="7 8">
    <location>
        <position position="33"/>
    </location>
</feature>
<evidence type="ECO:0000256" key="7">
    <source>
        <dbReference type="HAMAP-Rule" id="MF_01201"/>
    </source>
</evidence>
<evidence type="ECO:0000313" key="12">
    <source>
        <dbReference type="Proteomes" id="UP000668572"/>
    </source>
</evidence>
<dbReference type="Gene3D" id="2.40.37.10">
    <property type="entry name" value="Lyase, Ornithine Decarboxylase, Chain A, domain 1"/>
    <property type="match status" value="1"/>
</dbReference>
<dbReference type="CDD" id="cd06827">
    <property type="entry name" value="PLPDE_III_AR_proteobact"/>
    <property type="match status" value="1"/>
</dbReference>
<feature type="active site" description="Proton acceptor; specific for L-alanine" evidence="7">
    <location>
        <position position="253"/>
    </location>
</feature>
<dbReference type="EC" id="5.1.1.1" evidence="4 7"/>
<evidence type="ECO:0000256" key="5">
    <source>
        <dbReference type="ARBA" id="ARBA00022898"/>
    </source>
</evidence>
<evidence type="ECO:0000256" key="3">
    <source>
        <dbReference type="ARBA" id="ARBA00007880"/>
    </source>
</evidence>
<keyword evidence="6 7" id="KW-0413">Isomerase</keyword>
<dbReference type="GO" id="GO:0008784">
    <property type="term" value="F:alanine racemase activity"/>
    <property type="evidence" value="ECO:0007669"/>
    <property type="project" value="UniProtKB-UniRule"/>
</dbReference>
<dbReference type="PRINTS" id="PR00992">
    <property type="entry name" value="ALARACEMASE"/>
</dbReference>
<dbReference type="PROSITE" id="PS00395">
    <property type="entry name" value="ALANINE_RACEMASE"/>
    <property type="match status" value="1"/>
</dbReference>
<sequence length="365" mass="39548">MRPAQASIDLEALRHNYRLAKRLGGSKALAVVKADAYGHGAVRCAQALEPEADGFAVACIEEALELRQAGVRAPILLLEGFFEHDELRLIAEHDLWTVAATPQQVRALAEFQSPRPLRVWLKMDSGMHRLGLSPEDFRAAWLRLRGLPQIASLVLMTHLARADELDCSRTDEQAVAFALTAGGMGAETSIRNSPGLLGWPALRNDWSRPGLMLYGANPFPQHTEHTARLRPVMTLRSCIISVRDLPAGEPVGYGARFVAQRPTRVGVVAMGYADGYPQFAPNGTPVLVDGQICPLIGRVSMDMLTVDLTDHPQADIGTPVQLWGDAPQVSALAAQCNVSAYQLLCGLKRVPRIYVGEAAVGKISA</sequence>
<evidence type="ECO:0000256" key="2">
    <source>
        <dbReference type="ARBA" id="ARBA00001933"/>
    </source>
</evidence>
<gene>
    <name evidence="11" type="primary">alr</name>
    <name evidence="11" type="ORF">J7405_13245</name>
</gene>
<dbReference type="GO" id="GO:0030632">
    <property type="term" value="P:D-alanine biosynthetic process"/>
    <property type="evidence" value="ECO:0007669"/>
    <property type="project" value="UniProtKB-UniRule"/>
</dbReference>
<dbReference type="SUPFAM" id="SSF51419">
    <property type="entry name" value="PLP-binding barrel"/>
    <property type="match status" value="1"/>
</dbReference>
<dbReference type="GO" id="GO:0030170">
    <property type="term" value="F:pyridoxal phosphate binding"/>
    <property type="evidence" value="ECO:0007669"/>
    <property type="project" value="UniProtKB-UniRule"/>
</dbReference>
<dbReference type="EMBL" id="JAGHXW010000038">
    <property type="protein sequence ID" value="MBO9760492.1"/>
    <property type="molecule type" value="Genomic_DNA"/>
</dbReference>
<evidence type="ECO:0000256" key="6">
    <source>
        <dbReference type="ARBA" id="ARBA00023235"/>
    </source>
</evidence>
<comment type="cofactor">
    <cofactor evidence="2 7 8">
        <name>pyridoxal 5'-phosphate</name>
        <dbReference type="ChEBI" id="CHEBI:597326"/>
    </cofactor>
</comment>
<dbReference type="InterPro" id="IPR000821">
    <property type="entry name" value="Ala_racemase"/>
</dbReference>
<accession>A0A8I1XLP3</accession>
<name>A0A8I1XLP3_XANMN</name>
<comment type="function">
    <text evidence="7">Catalyzes the interconversion of L-alanine and D-alanine. May also act on other amino acids.</text>
</comment>
<comment type="similarity">
    <text evidence="3 7">Belongs to the alanine racemase family.</text>
</comment>
<dbReference type="FunFam" id="2.40.37.10:FF:000002">
    <property type="entry name" value="Alanine racemase"/>
    <property type="match status" value="1"/>
</dbReference>
<comment type="pathway">
    <text evidence="7">Amino-acid biosynthesis; D-alanine biosynthesis; D-alanine from L-alanine: step 1/1.</text>
</comment>
<dbReference type="InterPro" id="IPR011079">
    <property type="entry name" value="Ala_racemase_C"/>
</dbReference>
<evidence type="ECO:0000313" key="11">
    <source>
        <dbReference type="EMBL" id="MBO9760492.1"/>
    </source>
</evidence>
<feature type="domain" description="Alanine racemase C-terminal" evidence="10">
    <location>
        <begin position="232"/>
        <end position="355"/>
    </location>
</feature>
<evidence type="ECO:0000256" key="8">
    <source>
        <dbReference type="PIRSR" id="PIRSR600821-50"/>
    </source>
</evidence>
<dbReference type="SUPFAM" id="SSF50621">
    <property type="entry name" value="Alanine racemase C-terminal domain-like"/>
    <property type="match status" value="1"/>
</dbReference>
<dbReference type="InterPro" id="IPR029066">
    <property type="entry name" value="PLP-binding_barrel"/>
</dbReference>
<dbReference type="SMART" id="SM01005">
    <property type="entry name" value="Ala_racemase_C"/>
    <property type="match status" value="1"/>
</dbReference>
<reference evidence="11" key="1">
    <citation type="submission" date="2021-03" db="EMBL/GenBank/DDBJ databases">
        <title>Molecular characterization of Xanthomonas species pathogenic on Araceae and the development of a triplex TaqMan assay for detection of X. phaseoli pv. dieffenbachiae.</title>
        <authorList>
            <person name="Van Der Wolf J."/>
            <person name="Krijger M."/>
            <person name="Mendes O."/>
            <person name="Brankovics B."/>
            <person name="Bonants P."/>
            <person name="Meekes E."/>
        </authorList>
    </citation>
    <scope>NUCLEOTIDE SEQUENCE</scope>
    <source>
        <strain evidence="11">NBC1264</strain>
    </source>
</reference>
<keyword evidence="5 7" id="KW-0663">Pyridoxal phosphate</keyword>
<dbReference type="InterPro" id="IPR001608">
    <property type="entry name" value="Ala_racemase_N"/>
</dbReference>
<dbReference type="UniPathway" id="UPA00042">
    <property type="reaction ID" value="UER00497"/>
</dbReference>
<comment type="caution">
    <text evidence="11">The sequence shown here is derived from an EMBL/GenBank/DDBJ whole genome shotgun (WGS) entry which is preliminary data.</text>
</comment>
<dbReference type="Pfam" id="PF00842">
    <property type="entry name" value="Ala_racemase_C"/>
    <property type="match status" value="1"/>
</dbReference>
<dbReference type="NCBIfam" id="TIGR00492">
    <property type="entry name" value="alr"/>
    <property type="match status" value="1"/>
</dbReference>
<dbReference type="FunFam" id="3.20.20.10:FF:000002">
    <property type="entry name" value="Alanine racemase"/>
    <property type="match status" value="1"/>
</dbReference>
<dbReference type="InterPro" id="IPR020622">
    <property type="entry name" value="Ala_racemase_pyridoxalP-BS"/>
</dbReference>
<comment type="catalytic activity">
    <reaction evidence="1 7">
        <text>L-alanine = D-alanine</text>
        <dbReference type="Rhea" id="RHEA:20249"/>
        <dbReference type="ChEBI" id="CHEBI:57416"/>
        <dbReference type="ChEBI" id="CHEBI:57972"/>
        <dbReference type="EC" id="5.1.1.1"/>
    </reaction>
</comment>
<dbReference type="InterPro" id="IPR009006">
    <property type="entry name" value="Ala_racemase/Decarboxylase_C"/>
</dbReference>
<dbReference type="GO" id="GO:0005829">
    <property type="term" value="C:cytosol"/>
    <property type="evidence" value="ECO:0007669"/>
    <property type="project" value="TreeGrafter"/>
</dbReference>
<proteinExistence type="inferred from homology"/>
<dbReference type="RefSeq" id="WP_017157448.1">
    <property type="nucleotide sequence ID" value="NZ_CP083575.1"/>
</dbReference>
<feature type="binding site" evidence="7 9">
    <location>
        <position position="129"/>
    </location>
    <ligand>
        <name>substrate</name>
    </ligand>
</feature>
<protein>
    <recommendedName>
        <fullName evidence="4 7">Alanine racemase</fullName>
        <ecNumber evidence="4 7">5.1.1.1</ecNumber>
    </recommendedName>
</protein>
<feature type="binding site" evidence="7 9">
    <location>
        <position position="301"/>
    </location>
    <ligand>
        <name>substrate</name>
    </ligand>
</feature>
<dbReference type="AlphaFoldDB" id="A0A8I1XLP3"/>
<evidence type="ECO:0000259" key="10">
    <source>
        <dbReference type="SMART" id="SM01005"/>
    </source>
</evidence>
<dbReference type="HAMAP" id="MF_01201">
    <property type="entry name" value="Ala_racemase"/>
    <property type="match status" value="1"/>
</dbReference>
<dbReference type="Gene3D" id="3.20.20.10">
    <property type="entry name" value="Alanine racemase"/>
    <property type="match status" value="1"/>
</dbReference>
<evidence type="ECO:0000256" key="4">
    <source>
        <dbReference type="ARBA" id="ARBA00013089"/>
    </source>
</evidence>
<dbReference type="Pfam" id="PF01168">
    <property type="entry name" value="Ala_racemase_N"/>
    <property type="match status" value="1"/>
</dbReference>
<evidence type="ECO:0000256" key="9">
    <source>
        <dbReference type="PIRSR" id="PIRSR600821-52"/>
    </source>
</evidence>
<dbReference type="PANTHER" id="PTHR30511:SF0">
    <property type="entry name" value="ALANINE RACEMASE, CATABOLIC-RELATED"/>
    <property type="match status" value="1"/>
</dbReference>
<dbReference type="PANTHER" id="PTHR30511">
    <property type="entry name" value="ALANINE RACEMASE"/>
    <property type="match status" value="1"/>
</dbReference>
<feature type="active site" description="Proton acceptor; specific for D-alanine" evidence="7">
    <location>
        <position position="33"/>
    </location>
</feature>
<evidence type="ECO:0000256" key="1">
    <source>
        <dbReference type="ARBA" id="ARBA00000316"/>
    </source>
</evidence>
<organism evidence="11 12">
    <name type="scientific">Xanthomonas manihotis</name>
    <dbReference type="NCBI Taxonomy" id="43353"/>
    <lineage>
        <taxon>Bacteria</taxon>
        <taxon>Pseudomonadati</taxon>
        <taxon>Pseudomonadota</taxon>
        <taxon>Gammaproteobacteria</taxon>
        <taxon>Lysobacterales</taxon>
        <taxon>Lysobacteraceae</taxon>
        <taxon>Xanthomonas</taxon>
    </lineage>
</organism>